<dbReference type="Pfam" id="PF03767">
    <property type="entry name" value="Acid_phosphat_B"/>
    <property type="match status" value="2"/>
</dbReference>
<dbReference type="PANTHER" id="PTHR31284:SF10">
    <property type="entry name" value="ACID PHOSPHATASE-LIKE PROTEIN"/>
    <property type="match status" value="1"/>
</dbReference>
<reference evidence="1 2" key="1">
    <citation type="submission" date="2021-09" db="EMBL/GenBank/DDBJ databases">
        <title>Genomic insights and catalytic innovation underlie evolution of tropane alkaloids biosynthesis.</title>
        <authorList>
            <person name="Wang Y.-J."/>
            <person name="Tian T."/>
            <person name="Huang J.-P."/>
            <person name="Huang S.-X."/>
        </authorList>
    </citation>
    <scope>NUCLEOTIDE SEQUENCE [LARGE SCALE GENOMIC DNA]</scope>
    <source>
        <strain evidence="1">KIB-2018</strain>
        <tissue evidence="1">Leaf</tissue>
    </source>
</reference>
<proteinExistence type="predicted"/>
<gene>
    <name evidence="1" type="ORF">K2173_005316</name>
</gene>
<dbReference type="InterPro" id="IPR023214">
    <property type="entry name" value="HAD_sf"/>
</dbReference>
<dbReference type="PANTHER" id="PTHR31284">
    <property type="entry name" value="ACID PHOSPHATASE-LIKE PROTEIN"/>
    <property type="match status" value="1"/>
</dbReference>
<name>A0AAV8TIN1_9ROSI</name>
<accession>A0AAV8TIN1</accession>
<comment type="caution">
    <text evidence="1">The sequence shown here is derived from an EMBL/GenBank/DDBJ whole genome shotgun (WGS) entry which is preliminary data.</text>
</comment>
<evidence type="ECO:0000313" key="2">
    <source>
        <dbReference type="Proteomes" id="UP001159364"/>
    </source>
</evidence>
<keyword evidence="2" id="KW-1185">Reference proteome</keyword>
<protein>
    <recommendedName>
        <fullName evidence="3">Acid phosphatase</fullName>
    </recommendedName>
</protein>
<dbReference type="Gene3D" id="3.40.50.1000">
    <property type="entry name" value="HAD superfamily/HAD-like"/>
    <property type="match status" value="2"/>
</dbReference>
<evidence type="ECO:0000313" key="1">
    <source>
        <dbReference type="EMBL" id="KAJ8766705.1"/>
    </source>
</evidence>
<dbReference type="InterPro" id="IPR005519">
    <property type="entry name" value="Acid_phosphat_B-like"/>
</dbReference>
<dbReference type="Proteomes" id="UP001159364">
    <property type="component" value="Linkage Group LG04"/>
</dbReference>
<sequence length="113" mass="12804">MKGGMYLSDSEVAFDNMLAYAATVEVGSDGNDAWIFDVDETIISNLPFYKRYGYGNTTETNDTASVFKSRRREELVKEGYKLHGCSGDQWSDLVGYPMARRIFKVPNPMYYVA</sequence>
<dbReference type="EMBL" id="JAIWQS010000004">
    <property type="protein sequence ID" value="KAJ8766705.1"/>
    <property type="molecule type" value="Genomic_DNA"/>
</dbReference>
<dbReference type="AlphaFoldDB" id="A0AAV8TIN1"/>
<organism evidence="1 2">
    <name type="scientific">Erythroxylum novogranatense</name>
    <dbReference type="NCBI Taxonomy" id="1862640"/>
    <lineage>
        <taxon>Eukaryota</taxon>
        <taxon>Viridiplantae</taxon>
        <taxon>Streptophyta</taxon>
        <taxon>Embryophyta</taxon>
        <taxon>Tracheophyta</taxon>
        <taxon>Spermatophyta</taxon>
        <taxon>Magnoliopsida</taxon>
        <taxon>eudicotyledons</taxon>
        <taxon>Gunneridae</taxon>
        <taxon>Pentapetalae</taxon>
        <taxon>rosids</taxon>
        <taxon>fabids</taxon>
        <taxon>Malpighiales</taxon>
        <taxon>Erythroxylaceae</taxon>
        <taxon>Erythroxylum</taxon>
    </lineage>
</organism>
<evidence type="ECO:0008006" key="3">
    <source>
        <dbReference type="Google" id="ProtNLM"/>
    </source>
</evidence>